<evidence type="ECO:0000259" key="3">
    <source>
        <dbReference type="Pfam" id="PF24994"/>
    </source>
</evidence>
<dbReference type="InterPro" id="IPR040225">
    <property type="entry name" value="GIL1-like"/>
</dbReference>
<organism evidence="4 5">
    <name type="scientific">Carex littledalei</name>
    <dbReference type="NCBI Taxonomy" id="544730"/>
    <lineage>
        <taxon>Eukaryota</taxon>
        <taxon>Viridiplantae</taxon>
        <taxon>Streptophyta</taxon>
        <taxon>Embryophyta</taxon>
        <taxon>Tracheophyta</taxon>
        <taxon>Spermatophyta</taxon>
        <taxon>Magnoliopsida</taxon>
        <taxon>Liliopsida</taxon>
        <taxon>Poales</taxon>
        <taxon>Cyperaceae</taxon>
        <taxon>Cyperoideae</taxon>
        <taxon>Cariceae</taxon>
        <taxon>Carex</taxon>
        <taxon>Carex subgen. Euthyceras</taxon>
    </lineage>
</organism>
<dbReference type="Pfam" id="PF24994">
    <property type="entry name" value="GIL1_IRKI_C"/>
    <property type="match status" value="1"/>
</dbReference>
<name>A0A833VKH9_9POAL</name>
<dbReference type="GO" id="GO:0009959">
    <property type="term" value="P:negative gravitropism"/>
    <property type="evidence" value="ECO:0007669"/>
    <property type="project" value="InterPro"/>
</dbReference>
<dbReference type="InterPro" id="IPR056813">
    <property type="entry name" value="GIL1_IRKI_C"/>
</dbReference>
<evidence type="ECO:0000259" key="2">
    <source>
        <dbReference type="Pfam" id="PF04859"/>
    </source>
</evidence>
<dbReference type="EMBL" id="SWLB01000018">
    <property type="protein sequence ID" value="KAF3326818.1"/>
    <property type="molecule type" value="Genomic_DNA"/>
</dbReference>
<dbReference type="PANTHER" id="PTHR31161">
    <property type="entry name" value="PROTEIN GRAVITROPIC IN THE LIGHT 1"/>
    <property type="match status" value="1"/>
</dbReference>
<feature type="domain" description="GIL1/IRKI C-terminal" evidence="3">
    <location>
        <begin position="404"/>
        <end position="453"/>
    </location>
</feature>
<reference evidence="4" key="1">
    <citation type="submission" date="2020-01" db="EMBL/GenBank/DDBJ databases">
        <title>Genome sequence of Kobresia littledalei, the first chromosome-level genome in the family Cyperaceae.</title>
        <authorList>
            <person name="Qu G."/>
        </authorList>
    </citation>
    <scope>NUCLEOTIDE SEQUENCE</scope>
    <source>
        <strain evidence="4">C.B.Clarke</strain>
        <tissue evidence="4">Leaf</tissue>
    </source>
</reference>
<feature type="domain" description="DUF641" evidence="2">
    <location>
        <begin position="72"/>
        <end position="193"/>
    </location>
</feature>
<evidence type="ECO:0000256" key="1">
    <source>
        <dbReference type="SAM" id="Coils"/>
    </source>
</evidence>
<proteinExistence type="predicted"/>
<evidence type="ECO:0000313" key="4">
    <source>
        <dbReference type="EMBL" id="KAF3326818.1"/>
    </source>
</evidence>
<comment type="caution">
    <text evidence="4">The sequence shown here is derived from an EMBL/GenBank/DDBJ whole genome shotgun (WGS) entry which is preliminary data.</text>
</comment>
<gene>
    <name evidence="4" type="ORF">FCM35_KLT08448</name>
</gene>
<keyword evidence="5" id="KW-1185">Reference proteome</keyword>
<dbReference type="OrthoDB" id="1915848at2759"/>
<evidence type="ECO:0008006" key="6">
    <source>
        <dbReference type="Google" id="ProtNLM"/>
    </source>
</evidence>
<dbReference type="InterPro" id="IPR006943">
    <property type="entry name" value="DUF641_pln"/>
</dbReference>
<accession>A0A833VKH9</accession>
<feature type="coiled-coil region" evidence="1">
    <location>
        <begin position="147"/>
        <end position="195"/>
    </location>
</feature>
<dbReference type="GO" id="GO:0009639">
    <property type="term" value="P:response to red or far red light"/>
    <property type="evidence" value="ECO:0007669"/>
    <property type="project" value="InterPro"/>
</dbReference>
<dbReference type="AlphaFoldDB" id="A0A833VKH9"/>
<evidence type="ECO:0000313" key="5">
    <source>
        <dbReference type="Proteomes" id="UP000623129"/>
    </source>
</evidence>
<sequence>MESAKPAAPPNLGNLAKTFTKILKLRRGGGGAVSGVVSSDEADSIDKLKLSANLDKLYKPNKEKSYLERRQQREALESLVANLFASVSAIKAAYAQLQSAQAPYNPDTIQLADQAVVSELKQLSELKHSYLKNQLEKEHISPLTAHLREQESLVKTYEITVQKSEAEAGAREKQLQLMEDELQDLQMQTRSLDMQLYPGRTLSALDGLHVSGLNPTHFLAALRCTVKSVRSFVKTLVKEMDMAGWDVTAAARAVHPGVRLLKTSHRRFFFESYVCQKMFSNFHYRDFNLSFLDERSGWDPQRFFEEFTVVKSLKTKQILDGKDAQWEGFGKFCRAKYLSVVHPKMEASFFGRLEQRALVSAGPGFPDSAWFAEFAEMARRVWLLHCLFFSFEEDWPLDEEVGPIFQVKSGSRFSEVYMDNVAEEGEDERPSTIGFTVVPGFRLEKTLIQCRVYLADSVRRMGPT</sequence>
<protein>
    <recommendedName>
        <fullName evidence="6">DUF641 domain-containing protein</fullName>
    </recommendedName>
</protein>
<dbReference type="Pfam" id="PF04859">
    <property type="entry name" value="DUF641"/>
    <property type="match status" value="1"/>
</dbReference>
<keyword evidence="1" id="KW-0175">Coiled coil</keyword>
<dbReference type="Proteomes" id="UP000623129">
    <property type="component" value="Unassembled WGS sequence"/>
</dbReference>